<evidence type="ECO:0000313" key="2">
    <source>
        <dbReference type="EMBL" id="KAK0461823.1"/>
    </source>
</evidence>
<keyword evidence="3" id="KW-1185">Reference proteome</keyword>
<comment type="caution">
    <text evidence="2">The sequence shown here is derived from an EMBL/GenBank/DDBJ whole genome shotgun (WGS) entry which is preliminary data.</text>
</comment>
<feature type="compositionally biased region" description="Polar residues" evidence="1">
    <location>
        <begin position="70"/>
        <end position="80"/>
    </location>
</feature>
<dbReference type="Proteomes" id="UP001175211">
    <property type="component" value="Unassembled WGS sequence"/>
</dbReference>
<dbReference type="EMBL" id="JAUEPS010000010">
    <property type="protein sequence ID" value="KAK0461823.1"/>
    <property type="molecule type" value="Genomic_DNA"/>
</dbReference>
<evidence type="ECO:0000313" key="3">
    <source>
        <dbReference type="Proteomes" id="UP001175211"/>
    </source>
</evidence>
<gene>
    <name evidence="2" type="ORF">EV420DRAFT_1640125</name>
</gene>
<evidence type="ECO:0000256" key="1">
    <source>
        <dbReference type="SAM" id="MobiDB-lite"/>
    </source>
</evidence>
<feature type="compositionally biased region" description="Low complexity" evidence="1">
    <location>
        <begin position="121"/>
        <end position="137"/>
    </location>
</feature>
<dbReference type="AlphaFoldDB" id="A0AA39NA49"/>
<reference evidence="2" key="1">
    <citation type="submission" date="2023-06" db="EMBL/GenBank/DDBJ databases">
        <authorList>
            <consortium name="Lawrence Berkeley National Laboratory"/>
            <person name="Ahrendt S."/>
            <person name="Sahu N."/>
            <person name="Indic B."/>
            <person name="Wong-Bajracharya J."/>
            <person name="Merenyi Z."/>
            <person name="Ke H.-M."/>
            <person name="Monk M."/>
            <person name="Kocsube S."/>
            <person name="Drula E."/>
            <person name="Lipzen A."/>
            <person name="Balint B."/>
            <person name="Henrissat B."/>
            <person name="Andreopoulos B."/>
            <person name="Martin F.M."/>
            <person name="Harder C.B."/>
            <person name="Rigling D."/>
            <person name="Ford K.L."/>
            <person name="Foster G.D."/>
            <person name="Pangilinan J."/>
            <person name="Papanicolaou A."/>
            <person name="Barry K."/>
            <person name="LaButti K."/>
            <person name="Viragh M."/>
            <person name="Koriabine M."/>
            <person name="Yan M."/>
            <person name="Riley R."/>
            <person name="Champramary S."/>
            <person name="Plett K.L."/>
            <person name="Tsai I.J."/>
            <person name="Slot J."/>
            <person name="Sipos G."/>
            <person name="Plett J."/>
            <person name="Nagy L.G."/>
            <person name="Grigoriev I.V."/>
        </authorList>
    </citation>
    <scope>NUCLEOTIDE SEQUENCE</scope>
    <source>
        <strain evidence="2">CCBAS 213</strain>
    </source>
</reference>
<feature type="compositionally biased region" description="Polar residues" evidence="1">
    <location>
        <begin position="103"/>
        <end position="115"/>
    </location>
</feature>
<feature type="compositionally biased region" description="Basic residues" evidence="1">
    <location>
        <begin position="56"/>
        <end position="65"/>
    </location>
</feature>
<protein>
    <submittedName>
        <fullName evidence="2">Uncharacterized protein</fullName>
    </submittedName>
</protein>
<sequence>MDLHLILDSNSIGNAENPRLKKFRGVKYHKSSVNGTPRRRSLRAQESIPEYSLKSSIRKSTRRTRATMCSPLSAQQNHSPFDSEHPTRTTNRPHMSSLGKASGVQSGSTTSTCSVTHDRASSSASPPLSTATSSGLSRVRQQLERETARLGRNLSIMDFVLDSKSPWADFSEEMLLEIAIRSHLYTPSRSDYAFGDEHSLKTYWDEQASIWTGVQDSQTLFGTTRFPDSCERSTVSVHVANG</sequence>
<dbReference type="RefSeq" id="XP_060333561.1">
    <property type="nucleotide sequence ID" value="XM_060477059.1"/>
</dbReference>
<organism evidence="2 3">
    <name type="scientific">Armillaria tabescens</name>
    <name type="common">Ringless honey mushroom</name>
    <name type="synonym">Agaricus tabescens</name>
    <dbReference type="NCBI Taxonomy" id="1929756"/>
    <lineage>
        <taxon>Eukaryota</taxon>
        <taxon>Fungi</taxon>
        <taxon>Dikarya</taxon>
        <taxon>Basidiomycota</taxon>
        <taxon>Agaricomycotina</taxon>
        <taxon>Agaricomycetes</taxon>
        <taxon>Agaricomycetidae</taxon>
        <taxon>Agaricales</taxon>
        <taxon>Marasmiineae</taxon>
        <taxon>Physalacriaceae</taxon>
        <taxon>Desarmillaria</taxon>
    </lineage>
</organism>
<dbReference type="GeneID" id="85360607"/>
<feature type="region of interest" description="Disordered" evidence="1">
    <location>
        <begin position="31"/>
        <end position="140"/>
    </location>
</feature>
<accession>A0AA39NA49</accession>
<name>A0AA39NA49_ARMTA</name>
<proteinExistence type="predicted"/>